<feature type="transmembrane region" description="Helical" evidence="7">
    <location>
        <begin position="242"/>
        <end position="262"/>
    </location>
</feature>
<evidence type="ECO:0000256" key="1">
    <source>
        <dbReference type="ARBA" id="ARBA00004141"/>
    </source>
</evidence>
<sequence>MATARARRAEAAPVPIDDRGGDPAFAPRPVPLVIDLDGTLLRTDLLLEGVIALLRANPLMLFAMLLWLPRGRAYFKRRIAEGAGLDVATLPANAALLAHIEARKAAGQEIVLATAADELMALRALRRFPVFDRVVASDGVRNLKGETKAAQLRALYPQGFDYAGDSAADLPVWATARRVIVVEASTAVLRAAKALGKPVEAFPAASRSRALLKGLRLHQWVKNALVFLPLVLGGRAGEAQAWGSALLAFLALGLVASASYLLNDLLDLSHDRAHWSKRERPLASGALPLAVGLGALVLGLTGGLALAALAGAAVVAGVLAYLALTLAYSAWLKRVPMLDTLTLGGLFSLRIVLGVAAVGVAWSPWLLTFSMFLFTSLSFAKRHTELRGAVRRGQAGPIAGRGYQPADEGVVLAFGVASGLASVVIFILYLANEAFHHAALAAPLALWSFPLILVLFMGRVWLLAGRDALHDDPVAFAVKDRPSLALAGIAGLAFAVAAFGLPHRLLPQGFEPSWVMRSSVS</sequence>
<dbReference type="GO" id="GO:0005886">
    <property type="term" value="C:plasma membrane"/>
    <property type="evidence" value="ECO:0007669"/>
    <property type="project" value="TreeGrafter"/>
</dbReference>
<evidence type="ECO:0000256" key="2">
    <source>
        <dbReference type="ARBA" id="ARBA00022475"/>
    </source>
</evidence>
<dbReference type="Pfam" id="PF01040">
    <property type="entry name" value="UbiA"/>
    <property type="match status" value="1"/>
</dbReference>
<comment type="subcellular location">
    <subcellularLocation>
        <location evidence="1">Membrane</location>
        <topology evidence="1">Multi-pass membrane protein</topology>
    </subcellularLocation>
</comment>
<feature type="transmembrane region" description="Helical" evidence="7">
    <location>
        <begin position="444"/>
        <end position="464"/>
    </location>
</feature>
<dbReference type="Proteomes" id="UP000543554">
    <property type="component" value="Unassembled WGS sequence"/>
</dbReference>
<reference evidence="8 9" key="1">
    <citation type="submission" date="2020-08" db="EMBL/GenBank/DDBJ databases">
        <title>Genomic Encyclopedia of Type Strains, Phase IV (KMG-IV): sequencing the most valuable type-strain genomes for metagenomic binning, comparative biology and taxonomic classification.</title>
        <authorList>
            <person name="Goeker M."/>
        </authorList>
    </citation>
    <scope>NUCLEOTIDE SEQUENCE [LARGE SCALE GENOMIC DNA]</scope>
    <source>
        <strain evidence="8 9">DSM 11490</strain>
    </source>
</reference>
<keyword evidence="4 7" id="KW-1133">Transmembrane helix</keyword>
<dbReference type="RefSeq" id="WP_182554860.1">
    <property type="nucleotide sequence ID" value="NZ_BPRF01000045.1"/>
</dbReference>
<dbReference type="EMBL" id="JACJIB010000003">
    <property type="protein sequence ID" value="MBA8912989.1"/>
    <property type="molecule type" value="Genomic_DNA"/>
</dbReference>
<name>A0AA40VAB2_9HYPH</name>
<keyword evidence="5 7" id="KW-0472">Membrane</keyword>
<evidence type="ECO:0000256" key="5">
    <source>
        <dbReference type="ARBA" id="ARBA00023136"/>
    </source>
</evidence>
<evidence type="ECO:0000313" key="9">
    <source>
        <dbReference type="Proteomes" id="UP000543554"/>
    </source>
</evidence>
<evidence type="ECO:0000256" key="3">
    <source>
        <dbReference type="ARBA" id="ARBA00022692"/>
    </source>
</evidence>
<dbReference type="PANTHER" id="PTHR11048:SF5">
    <property type="entry name" value="DECAPRENYL-PHOSPHATE PHOSPHORIBOSYLTRANSFERASE"/>
    <property type="match status" value="1"/>
</dbReference>
<comment type="caution">
    <text evidence="8">The sequence shown here is derived from an EMBL/GenBank/DDBJ whole genome shotgun (WGS) entry which is preliminary data.</text>
</comment>
<gene>
    <name evidence="8" type="ORF">HNR51_002067</name>
</gene>
<proteinExistence type="predicted"/>
<dbReference type="InterPro" id="IPR023214">
    <property type="entry name" value="HAD_sf"/>
</dbReference>
<keyword evidence="9" id="KW-1185">Reference proteome</keyword>
<evidence type="ECO:0000313" key="8">
    <source>
        <dbReference type="EMBL" id="MBA8912989.1"/>
    </source>
</evidence>
<accession>A0AA40VAB2</accession>
<dbReference type="GO" id="GO:0009247">
    <property type="term" value="P:glycolipid biosynthetic process"/>
    <property type="evidence" value="ECO:0007669"/>
    <property type="project" value="TreeGrafter"/>
</dbReference>
<dbReference type="AlphaFoldDB" id="A0AA40VAB2"/>
<keyword evidence="3 7" id="KW-0812">Transmembrane</keyword>
<dbReference type="GO" id="GO:0016765">
    <property type="term" value="F:transferase activity, transferring alkyl or aryl (other than methyl) groups"/>
    <property type="evidence" value="ECO:0007669"/>
    <property type="project" value="InterPro"/>
</dbReference>
<feature type="transmembrane region" description="Helical" evidence="7">
    <location>
        <begin position="351"/>
        <end position="374"/>
    </location>
</feature>
<dbReference type="NCBIfam" id="NF006088">
    <property type="entry name" value="PRK08238.1"/>
    <property type="match status" value="1"/>
</dbReference>
<organism evidence="8 9">
    <name type="scientific">Methylorubrum thiocyanatum</name>
    <dbReference type="NCBI Taxonomy" id="47958"/>
    <lineage>
        <taxon>Bacteria</taxon>
        <taxon>Pseudomonadati</taxon>
        <taxon>Pseudomonadota</taxon>
        <taxon>Alphaproteobacteria</taxon>
        <taxon>Hyphomicrobiales</taxon>
        <taxon>Methylobacteriaceae</taxon>
        <taxon>Methylorubrum</taxon>
    </lineage>
</organism>
<dbReference type="InterPro" id="IPR000537">
    <property type="entry name" value="UbiA_prenyltransferase"/>
</dbReference>
<feature type="transmembrane region" description="Helical" evidence="7">
    <location>
        <begin position="306"/>
        <end position="331"/>
    </location>
</feature>
<keyword evidence="2" id="KW-1003">Cell membrane</keyword>
<evidence type="ECO:0000256" key="7">
    <source>
        <dbReference type="SAM" id="Phobius"/>
    </source>
</evidence>
<dbReference type="Gene3D" id="3.40.50.1000">
    <property type="entry name" value="HAD superfamily/HAD-like"/>
    <property type="match status" value="1"/>
</dbReference>
<feature type="transmembrane region" description="Helical" evidence="7">
    <location>
        <begin position="484"/>
        <end position="501"/>
    </location>
</feature>
<dbReference type="PANTHER" id="PTHR11048">
    <property type="entry name" value="PRENYLTRANSFERASES"/>
    <property type="match status" value="1"/>
</dbReference>
<dbReference type="InterPro" id="IPR044878">
    <property type="entry name" value="UbiA_sf"/>
</dbReference>
<feature type="region of interest" description="Disordered" evidence="6">
    <location>
        <begin position="1"/>
        <end position="23"/>
    </location>
</feature>
<evidence type="ECO:0000256" key="4">
    <source>
        <dbReference type="ARBA" id="ARBA00022989"/>
    </source>
</evidence>
<feature type="transmembrane region" description="Helical" evidence="7">
    <location>
        <begin position="45"/>
        <end position="68"/>
    </location>
</feature>
<dbReference type="SUPFAM" id="SSF56784">
    <property type="entry name" value="HAD-like"/>
    <property type="match status" value="1"/>
</dbReference>
<evidence type="ECO:0000256" key="6">
    <source>
        <dbReference type="SAM" id="MobiDB-lite"/>
    </source>
</evidence>
<feature type="transmembrane region" description="Helical" evidence="7">
    <location>
        <begin position="410"/>
        <end position="432"/>
    </location>
</feature>
<protein>
    <submittedName>
        <fullName evidence="8">4-hydroxybenzoate polyprenyltransferase</fullName>
    </submittedName>
</protein>
<dbReference type="InterPro" id="IPR036412">
    <property type="entry name" value="HAD-like_sf"/>
</dbReference>
<dbReference type="CDD" id="cd13963">
    <property type="entry name" value="PT_UbiA_2"/>
    <property type="match status" value="1"/>
</dbReference>
<feature type="transmembrane region" description="Helical" evidence="7">
    <location>
        <begin position="282"/>
        <end position="300"/>
    </location>
</feature>
<dbReference type="Gene3D" id="1.10.357.140">
    <property type="entry name" value="UbiA prenyltransferase"/>
    <property type="match status" value="1"/>
</dbReference>
<dbReference type="InterPro" id="IPR039653">
    <property type="entry name" value="Prenyltransferase"/>
</dbReference>